<name>A0ABP7GI96_9MICO</name>
<dbReference type="GO" id="GO:0032259">
    <property type="term" value="P:methylation"/>
    <property type="evidence" value="ECO:0007669"/>
    <property type="project" value="UniProtKB-KW"/>
</dbReference>
<dbReference type="Proteomes" id="UP001500540">
    <property type="component" value="Unassembled WGS sequence"/>
</dbReference>
<dbReference type="Pfam" id="PF18096">
    <property type="entry name" value="Thump_like"/>
    <property type="match status" value="1"/>
</dbReference>
<feature type="domain" description="THUMP-like" evidence="1">
    <location>
        <begin position="343"/>
        <end position="414"/>
    </location>
</feature>
<keyword evidence="2" id="KW-0689">Ribosomal protein</keyword>
<accession>A0ABP7GI96</accession>
<dbReference type="EMBL" id="BAABAF010000005">
    <property type="protein sequence ID" value="GAA3763942.1"/>
    <property type="molecule type" value="Genomic_DNA"/>
</dbReference>
<evidence type="ECO:0000259" key="1">
    <source>
        <dbReference type="Pfam" id="PF18096"/>
    </source>
</evidence>
<protein>
    <submittedName>
        <fullName evidence="2">50S ribosomal protein L11 methyltransferase</fullName>
    </submittedName>
</protein>
<keyword evidence="2" id="KW-0489">Methyltransferase</keyword>
<keyword evidence="2" id="KW-0687">Ribonucleoprotein</keyword>
<dbReference type="InterPro" id="IPR041497">
    <property type="entry name" value="Thump-like"/>
</dbReference>
<dbReference type="GO" id="GO:0008168">
    <property type="term" value="F:methyltransferase activity"/>
    <property type="evidence" value="ECO:0007669"/>
    <property type="project" value="UniProtKB-KW"/>
</dbReference>
<dbReference type="SUPFAM" id="SSF53335">
    <property type="entry name" value="S-adenosyl-L-methionine-dependent methyltransferases"/>
    <property type="match status" value="1"/>
</dbReference>
<gene>
    <name evidence="2" type="ORF">GCM10022240_15390</name>
</gene>
<evidence type="ECO:0000313" key="2">
    <source>
        <dbReference type="EMBL" id="GAA3763942.1"/>
    </source>
</evidence>
<dbReference type="Gene3D" id="3.40.50.150">
    <property type="entry name" value="Vaccinia Virus protein VP39"/>
    <property type="match status" value="1"/>
</dbReference>
<reference evidence="3" key="1">
    <citation type="journal article" date="2019" name="Int. J. Syst. Evol. Microbiol.">
        <title>The Global Catalogue of Microorganisms (GCM) 10K type strain sequencing project: providing services to taxonomists for standard genome sequencing and annotation.</title>
        <authorList>
            <consortium name="The Broad Institute Genomics Platform"/>
            <consortium name="The Broad Institute Genome Sequencing Center for Infectious Disease"/>
            <person name="Wu L."/>
            <person name="Ma J."/>
        </authorList>
    </citation>
    <scope>NUCLEOTIDE SEQUENCE [LARGE SCALE GENOMIC DNA]</scope>
    <source>
        <strain evidence="3">JCM 16950</strain>
    </source>
</reference>
<evidence type="ECO:0000313" key="3">
    <source>
        <dbReference type="Proteomes" id="UP001500540"/>
    </source>
</evidence>
<keyword evidence="3" id="KW-1185">Reference proteome</keyword>
<sequence>MLGGARARRARGPVRPYAGRVQMSELTALLTPHGLALLGDLGPISSTAEAAQAVSRLRAAGEAPDLVAAVVGQAHLRQKATAKFGEFASRMLFTRAGLEQATRLPVAARHAGRMRAAGLTRIADLGCGIGGDSLAFAGAGLTVQAVDADEVTAAIAAYNLAVFGADVTVTHGQAETSDLGVVDALWLDPARRTAGHRETRRVGAADYAPPLEWVFDAAASRPTGVKLGPGHDRAALPADAETQWVSADGSVVELVVWTGALARPGVRRAALVLRDGRAHELTAAADAPDAAVRPLGGYLHEPDGAVIRARLIGTVAQQLDAGMLDPRIAYLTGDGAVTSPFVQSFRVRETMPANAKAISRVLVAHGIGRLEIKKRGMDVDPAAFRRSLTLRGDAEATLVLTRAGGKHVAILADRVG</sequence>
<dbReference type="GO" id="GO:0005840">
    <property type="term" value="C:ribosome"/>
    <property type="evidence" value="ECO:0007669"/>
    <property type="project" value="UniProtKB-KW"/>
</dbReference>
<organism evidence="2 3">
    <name type="scientific">Microbacterium kribbense</name>
    <dbReference type="NCBI Taxonomy" id="433645"/>
    <lineage>
        <taxon>Bacteria</taxon>
        <taxon>Bacillati</taxon>
        <taxon>Actinomycetota</taxon>
        <taxon>Actinomycetes</taxon>
        <taxon>Micrococcales</taxon>
        <taxon>Microbacteriaceae</taxon>
        <taxon>Microbacterium</taxon>
    </lineage>
</organism>
<keyword evidence="2" id="KW-0808">Transferase</keyword>
<comment type="caution">
    <text evidence="2">The sequence shown here is derived from an EMBL/GenBank/DDBJ whole genome shotgun (WGS) entry which is preliminary data.</text>
</comment>
<dbReference type="InterPro" id="IPR029063">
    <property type="entry name" value="SAM-dependent_MTases_sf"/>
</dbReference>
<proteinExistence type="predicted"/>